<keyword evidence="4" id="KW-0436">Ligase</keyword>
<dbReference type="FunFam" id="3.90.226.10:FF:000016">
    <property type="entry name" value="Propionyl-CoA carboxylase, beta subunit"/>
    <property type="match status" value="1"/>
</dbReference>
<dbReference type="Pfam" id="PF01039">
    <property type="entry name" value="Carboxyl_trans"/>
    <property type="match status" value="1"/>
</dbReference>
<gene>
    <name evidence="4" type="primary">accD5_2</name>
    <name evidence="4" type="ORF">NMY3_02840</name>
</gene>
<dbReference type="InterPro" id="IPR034733">
    <property type="entry name" value="AcCoA_carboxyl_beta"/>
</dbReference>
<feature type="domain" description="CoA carboxyltransferase C-terminal" evidence="3">
    <location>
        <begin position="261"/>
        <end position="493"/>
    </location>
</feature>
<dbReference type="FunFam" id="3.90.226.10:FF:000017">
    <property type="entry name" value="Propionyl-CoA carboxylase subunit beta 5"/>
    <property type="match status" value="1"/>
</dbReference>
<dbReference type="InterPro" id="IPR029045">
    <property type="entry name" value="ClpP/crotonase-like_dom_sf"/>
</dbReference>
<dbReference type="PROSITE" id="PS50980">
    <property type="entry name" value="COA_CT_NTER"/>
    <property type="match status" value="1"/>
</dbReference>
<dbReference type="PANTHER" id="PTHR43842:SF2">
    <property type="entry name" value="PROPIONYL-COA CARBOXYLASE BETA CHAIN, MITOCHONDRIAL"/>
    <property type="match status" value="1"/>
</dbReference>
<organism evidence="4 5">
    <name type="scientific">Candidatus Nitrosocosmicus oleophilus</name>
    <dbReference type="NCBI Taxonomy" id="1353260"/>
    <lineage>
        <taxon>Archaea</taxon>
        <taxon>Nitrososphaerota</taxon>
        <taxon>Nitrososphaeria</taxon>
        <taxon>Nitrososphaerales</taxon>
        <taxon>Nitrososphaeraceae</taxon>
        <taxon>Candidatus Nitrosocosmicus</taxon>
    </lineage>
</organism>
<sequence>MNFSDLEAKRITHLLGGGKEKLEEQRKKGQLTATERINALFDTGSFEEIDPFVIHNCNDFGMENKKILGDGVITGYGRIDSRLVYSFCHDFTVLGGSLGLSFASKICKIMDHALKQGVPIIGINDSGGARIQEGVESLGGYADIFHRNVRVSGIIPQISLIMGPCAGGAVYSPALTDFIIMTKSAYMFVTGPDVVRQVTNENVTSTELGGASIHNEKSGVAHFVADDEYDCFEILKKLLSFIPSNNLESSPKVKSTDSSKLLDESLDSILPSDSHMSYSMENVIRKVVDKEDFFEVQKLWARNIIIGFARLDGNVVGIVANNPEILAGVLDIDSCNKAARFVRFCDCFNIPIITFVDVPGFLPGTDQEWRGIIRHGAKLLFAFSEATVPRLSVITRKAYGGAYDVMNSKHIGGDYNFAWPNAEIAVMGAESACNIIFRKELSISENKHKRRSELVSDYEKKFSNPYIAASKGYIDNVIMPRETRQKLISALNAINRKREDLPKRKHGNMPI</sequence>
<dbReference type="GO" id="GO:0004658">
    <property type="term" value="F:propionyl-CoA carboxylase activity"/>
    <property type="evidence" value="ECO:0007669"/>
    <property type="project" value="UniProtKB-EC"/>
</dbReference>
<dbReference type="InterPro" id="IPR051047">
    <property type="entry name" value="AccD/PCCB"/>
</dbReference>
<evidence type="ECO:0000256" key="1">
    <source>
        <dbReference type="ARBA" id="ARBA00006102"/>
    </source>
</evidence>
<reference evidence="5" key="1">
    <citation type="submission" date="2015-10" db="EMBL/GenBank/DDBJ databases">
        <title>Niche specialization of a soil ammonia-oxidizing archaeon, Candidatus Nitrosocosmicus oleophilus.</title>
        <authorList>
            <person name="Jung M.-Y."/>
            <person name="Rhee S.-K."/>
        </authorList>
    </citation>
    <scope>NUCLEOTIDE SEQUENCE [LARGE SCALE GENOMIC DNA]</scope>
    <source>
        <strain evidence="5">MY3</strain>
    </source>
</reference>
<dbReference type="EMBL" id="CP012850">
    <property type="protein sequence ID" value="ALI37029.1"/>
    <property type="molecule type" value="Genomic_DNA"/>
</dbReference>
<accession>A0A654M3L3</accession>
<dbReference type="Proteomes" id="UP000058925">
    <property type="component" value="Chromosome"/>
</dbReference>
<dbReference type="RefSeq" id="WP_196816188.1">
    <property type="nucleotide sequence ID" value="NZ_CP012850.1"/>
</dbReference>
<dbReference type="KEGG" id="taa:NMY3_02840"/>
<comment type="similarity">
    <text evidence="1">Belongs to the AccD/PCCB family.</text>
</comment>
<dbReference type="GeneID" id="60422737"/>
<evidence type="ECO:0000313" key="5">
    <source>
        <dbReference type="Proteomes" id="UP000058925"/>
    </source>
</evidence>
<dbReference type="EC" id="6.4.1.3" evidence="4"/>
<dbReference type="PROSITE" id="PS50989">
    <property type="entry name" value="COA_CT_CTER"/>
    <property type="match status" value="1"/>
</dbReference>
<dbReference type="SUPFAM" id="SSF52096">
    <property type="entry name" value="ClpP/crotonase"/>
    <property type="match status" value="2"/>
</dbReference>
<dbReference type="AlphaFoldDB" id="A0A654M3L3"/>
<dbReference type="OrthoDB" id="30579at2157"/>
<protein>
    <submittedName>
        <fullName evidence="4">Putative propionyl-CoA carboxylase beta chain 5</fullName>
        <ecNumber evidence="4">6.4.1.3</ecNumber>
    </submittedName>
</protein>
<dbReference type="InterPro" id="IPR011763">
    <property type="entry name" value="COA_CT_C"/>
</dbReference>
<evidence type="ECO:0000313" key="4">
    <source>
        <dbReference type="EMBL" id="ALI37029.1"/>
    </source>
</evidence>
<dbReference type="InterPro" id="IPR011762">
    <property type="entry name" value="COA_CT_N"/>
</dbReference>
<name>A0A654M3L3_9ARCH</name>
<feature type="domain" description="CoA carboxyltransferase N-terminal" evidence="2">
    <location>
        <begin position="1"/>
        <end position="254"/>
    </location>
</feature>
<evidence type="ECO:0000259" key="2">
    <source>
        <dbReference type="PROSITE" id="PS50980"/>
    </source>
</evidence>
<dbReference type="Gene3D" id="3.90.226.10">
    <property type="entry name" value="2-enoyl-CoA Hydratase, Chain A, domain 1"/>
    <property type="match status" value="2"/>
</dbReference>
<evidence type="ECO:0000259" key="3">
    <source>
        <dbReference type="PROSITE" id="PS50989"/>
    </source>
</evidence>
<proteinExistence type="inferred from homology"/>
<dbReference type="PANTHER" id="PTHR43842">
    <property type="entry name" value="PROPIONYL-COA CARBOXYLASE BETA CHAIN"/>
    <property type="match status" value="1"/>
</dbReference>
<keyword evidence="5" id="KW-1185">Reference proteome</keyword>